<keyword evidence="3" id="KW-1185">Reference proteome</keyword>
<dbReference type="eggNOG" id="ENOG502SWEI">
    <property type="taxonomic scope" value="Eukaryota"/>
</dbReference>
<dbReference type="KEGG" id="ptm:GSPATT00029506001"/>
<feature type="transmembrane region" description="Helical" evidence="1">
    <location>
        <begin position="88"/>
        <end position="110"/>
    </location>
</feature>
<proteinExistence type="predicted"/>
<sequence>MASYVVNSVLNDSIRSIKSNQNDSKQKINWDDFNYPPLIKVIHYNIEEVQPEYRLVVRSLWLSSILIMAYTLLNIIDNSIQAGYGNDGIRILYSFMFLFSFNPIQLQNILHSQSFIFYRGYKGVVSDPYLLVLYKWVQIILILCWITFSIVDILGFNGFVVLSLLFEYLPFCGVLALFEDIIFLLIVFLSGFALFRIWKIKE</sequence>
<dbReference type="RefSeq" id="XP_001426274.1">
    <property type="nucleotide sequence ID" value="XM_001426237.1"/>
</dbReference>
<dbReference type="GeneID" id="5012058"/>
<feature type="transmembrane region" description="Helical" evidence="1">
    <location>
        <begin position="55"/>
        <end position="76"/>
    </location>
</feature>
<protein>
    <submittedName>
        <fullName evidence="2">Uncharacterized protein</fullName>
    </submittedName>
</protein>
<feature type="transmembrane region" description="Helical" evidence="1">
    <location>
        <begin position="168"/>
        <end position="195"/>
    </location>
</feature>
<dbReference type="EMBL" id="CT867999">
    <property type="protein sequence ID" value="CAK58876.1"/>
    <property type="molecule type" value="Genomic_DNA"/>
</dbReference>
<dbReference type="Proteomes" id="UP000000600">
    <property type="component" value="Unassembled WGS sequence"/>
</dbReference>
<evidence type="ECO:0000256" key="1">
    <source>
        <dbReference type="SAM" id="Phobius"/>
    </source>
</evidence>
<dbReference type="GO" id="GO:0032588">
    <property type="term" value="C:trans-Golgi network membrane"/>
    <property type="evidence" value="ECO:0000318"/>
    <property type="project" value="GO_Central"/>
</dbReference>
<evidence type="ECO:0000313" key="2">
    <source>
        <dbReference type="EMBL" id="CAK58876.1"/>
    </source>
</evidence>
<dbReference type="HOGENOM" id="CLU_117423_0_0_1"/>
<dbReference type="OrthoDB" id="565522at2759"/>
<dbReference type="OMA" id="INWDDFN"/>
<dbReference type="GO" id="GO:0055038">
    <property type="term" value="C:recycling endosome membrane"/>
    <property type="evidence" value="ECO:0000318"/>
    <property type="project" value="GO_Central"/>
</dbReference>
<keyword evidence="1" id="KW-0812">Transmembrane</keyword>
<dbReference type="AlphaFoldDB" id="A0BK09"/>
<dbReference type="InParanoid" id="A0BK09"/>
<keyword evidence="1" id="KW-0472">Membrane</keyword>
<gene>
    <name evidence="2" type="ORF">GSPATT00029506001</name>
</gene>
<feature type="transmembrane region" description="Helical" evidence="1">
    <location>
        <begin position="131"/>
        <end position="156"/>
    </location>
</feature>
<keyword evidence="1" id="KW-1133">Transmembrane helix</keyword>
<reference evidence="2 3" key="1">
    <citation type="journal article" date="2006" name="Nature">
        <title>Global trends of whole-genome duplications revealed by the ciliate Paramecium tetraurelia.</title>
        <authorList>
            <consortium name="Genoscope"/>
            <person name="Aury J.-M."/>
            <person name="Jaillon O."/>
            <person name="Duret L."/>
            <person name="Noel B."/>
            <person name="Jubin C."/>
            <person name="Porcel B.M."/>
            <person name="Segurens B."/>
            <person name="Daubin V."/>
            <person name="Anthouard V."/>
            <person name="Aiach N."/>
            <person name="Arnaiz O."/>
            <person name="Billaut A."/>
            <person name="Beisson J."/>
            <person name="Blanc I."/>
            <person name="Bouhouche K."/>
            <person name="Camara F."/>
            <person name="Duharcourt S."/>
            <person name="Guigo R."/>
            <person name="Gogendeau D."/>
            <person name="Katinka M."/>
            <person name="Keller A.-M."/>
            <person name="Kissmehl R."/>
            <person name="Klotz C."/>
            <person name="Koll F."/>
            <person name="Le Moue A."/>
            <person name="Lepere C."/>
            <person name="Malinsky S."/>
            <person name="Nowacki M."/>
            <person name="Nowak J.K."/>
            <person name="Plattner H."/>
            <person name="Poulain J."/>
            <person name="Ruiz F."/>
            <person name="Serrano V."/>
            <person name="Zagulski M."/>
            <person name="Dessen P."/>
            <person name="Betermier M."/>
            <person name="Weissenbach J."/>
            <person name="Scarpelli C."/>
            <person name="Schachter V."/>
            <person name="Sperling L."/>
            <person name="Meyer E."/>
            <person name="Cohen J."/>
            <person name="Wincker P."/>
        </authorList>
    </citation>
    <scope>NUCLEOTIDE SEQUENCE [LARGE SCALE GENOMIC DNA]</scope>
    <source>
        <strain evidence="2 3">Stock d4-2</strain>
    </source>
</reference>
<name>A0BK09_PARTE</name>
<organism evidence="2 3">
    <name type="scientific">Paramecium tetraurelia</name>
    <dbReference type="NCBI Taxonomy" id="5888"/>
    <lineage>
        <taxon>Eukaryota</taxon>
        <taxon>Sar</taxon>
        <taxon>Alveolata</taxon>
        <taxon>Ciliophora</taxon>
        <taxon>Intramacronucleata</taxon>
        <taxon>Oligohymenophorea</taxon>
        <taxon>Peniculida</taxon>
        <taxon>Parameciidae</taxon>
        <taxon>Paramecium</taxon>
    </lineage>
</organism>
<accession>A0BK09</accession>
<evidence type="ECO:0000313" key="3">
    <source>
        <dbReference type="Proteomes" id="UP000000600"/>
    </source>
</evidence>